<evidence type="ECO:0000259" key="1">
    <source>
        <dbReference type="Pfam" id="PF13860"/>
    </source>
</evidence>
<evidence type="ECO:0000313" key="2">
    <source>
        <dbReference type="EMBL" id="HGV97879.1"/>
    </source>
</evidence>
<organism evidence="2">
    <name type="scientific">candidate division WOR-3 bacterium</name>
    <dbReference type="NCBI Taxonomy" id="2052148"/>
    <lineage>
        <taxon>Bacteria</taxon>
        <taxon>Bacteria division WOR-3</taxon>
    </lineage>
</organism>
<accession>A0A7C4XV28</accession>
<proteinExistence type="predicted"/>
<reference evidence="2" key="1">
    <citation type="journal article" date="2020" name="mSystems">
        <title>Genome- and Community-Level Interaction Insights into Carbon Utilization and Element Cycling Functions of Hydrothermarchaeota in Hydrothermal Sediment.</title>
        <authorList>
            <person name="Zhou Z."/>
            <person name="Liu Y."/>
            <person name="Xu W."/>
            <person name="Pan J."/>
            <person name="Luo Z.H."/>
            <person name="Li M."/>
        </authorList>
    </citation>
    <scope>NUCLEOTIDE SEQUENCE [LARGE SCALE GENOMIC DNA]</scope>
    <source>
        <strain evidence="2">SpSt-774</strain>
    </source>
</reference>
<dbReference type="Gene3D" id="2.60.40.4070">
    <property type="match status" value="1"/>
</dbReference>
<protein>
    <submittedName>
        <fullName evidence="2">T9SS type A sorting domain-containing protein</fullName>
    </submittedName>
</protein>
<dbReference type="Pfam" id="PF13860">
    <property type="entry name" value="FlgD_ig"/>
    <property type="match status" value="1"/>
</dbReference>
<sequence length="903" mass="98319">MNRYLFPIIILSVLSGAPYQSRTGEFLIDTNVVYVPASGWQDHCSVAFDGTNYLVVWQDTRNSPEMDIYGARVDQDGVVLDPPGIAISIRASMEASPSVAFDGTNYFVVWMDMRNGFDNPDIYGARVNQSGVVLDTDGISISNATGEQRYPSVAFDGTNYLVVWEDNRNESWPCNDIYCARVTPSGILLDPSGIPISTIPNNYEEYPSVAFDGTNCLVVWERGLGGVGTFDIYGARVNPSGIVLDPNGFLVTVDTLGDQRFSSVAFDGANYLVVWHLYQSGLYDIYGTRVTPAGTILDPSGIAICTEGHNQYYPSVTFDGINFLVVWQDERGALGRADIYGARVSSEGVVLDPNGIAVSTASEYQLVPAIGSDGTNSLAVWHDYRSNSNYDIYGARINQSGITLDPNGICFSTEAYSQYSPKVAFDTLNYLVVWQDYRSGVGFDIYGARIAQSGIVLDPNCIGISTPSGNQFSPSVAFDGTNYLVVWHDERVATWDRNIYGARVGQAGIVLDTAGIPISTASGWLNHQEYPSVAFDGTNYLVVWQDFRNDPGNHPDIYATRVSTSGSVLDPTGIAISTAGGDQKFPSVAFDGTNYLVVWQDFRSGWDWDIYGARISPSGIVLDPNGIAICSLANSDKESPSVAFNGTNYLVVWQDSRSGSSYDIYGARVNQSGVVLDPNGIAISTAPDNQGSPSVAFDGTDYLVVWQDSRSGSYDIYGAKVNPSGGVIDSFPVSLQSGKQISPALVCGSGNQLLIAYSGFIDFINGHPANTMRIWGKYYPFPGIAEDAEFKSQEKEYWLKVYPNPFRNHLMIKFQIPGQGVASSQYPVASKNGVASNQKSVVSIKIYDAAGRLVRCLTLDAKRLTPVVWDGTDDSGRRLPAGIYFLRLESDGFKETEKVILLR</sequence>
<gene>
    <name evidence="2" type="ORF">ENV60_06250</name>
</gene>
<comment type="caution">
    <text evidence="2">The sequence shown here is derived from an EMBL/GenBank/DDBJ whole genome shotgun (WGS) entry which is preliminary data.</text>
</comment>
<feature type="domain" description="FlgD/Vpr Ig-like" evidence="1">
    <location>
        <begin position="838"/>
        <end position="890"/>
    </location>
</feature>
<dbReference type="AlphaFoldDB" id="A0A7C4XV28"/>
<dbReference type="EMBL" id="DTGZ01000113">
    <property type="protein sequence ID" value="HGV97879.1"/>
    <property type="molecule type" value="Genomic_DNA"/>
</dbReference>
<dbReference type="NCBIfam" id="TIGR04183">
    <property type="entry name" value="Por_Secre_tail"/>
    <property type="match status" value="1"/>
</dbReference>
<dbReference type="InterPro" id="IPR025965">
    <property type="entry name" value="FlgD/Vpr_Ig-like"/>
</dbReference>
<dbReference type="InterPro" id="IPR026444">
    <property type="entry name" value="Secre_tail"/>
</dbReference>
<name>A0A7C4XV28_UNCW3</name>